<dbReference type="STRING" id="49390.A0A068VJM6"/>
<keyword evidence="4" id="KW-0378">Hydrolase</keyword>
<comment type="subcellular location">
    <subcellularLocation>
        <location evidence="2">Cytoplasm</location>
        <location evidence="2">Cytoskeleton</location>
    </subcellularLocation>
</comment>
<evidence type="ECO:0000313" key="8">
    <source>
        <dbReference type="Proteomes" id="UP000295252"/>
    </source>
</evidence>
<organism evidence="7 8">
    <name type="scientific">Coffea canephora</name>
    <name type="common">Robusta coffee</name>
    <dbReference type="NCBI Taxonomy" id="49390"/>
    <lineage>
        <taxon>Eukaryota</taxon>
        <taxon>Viridiplantae</taxon>
        <taxon>Streptophyta</taxon>
        <taxon>Embryophyta</taxon>
        <taxon>Tracheophyta</taxon>
        <taxon>Spermatophyta</taxon>
        <taxon>Magnoliopsida</taxon>
        <taxon>eudicotyledons</taxon>
        <taxon>Gunneridae</taxon>
        <taxon>Pentapetalae</taxon>
        <taxon>asterids</taxon>
        <taxon>lamiids</taxon>
        <taxon>Gentianales</taxon>
        <taxon>Rubiaceae</taxon>
        <taxon>Ixoroideae</taxon>
        <taxon>Gardenieae complex</taxon>
        <taxon>Bertiereae - Coffeeae clade</taxon>
        <taxon>Coffeeae</taxon>
        <taxon>Coffea</taxon>
    </lineage>
</organism>
<protein>
    <submittedName>
        <fullName evidence="7">DH200=94 genomic scaffold, scaffold_747</fullName>
    </submittedName>
</protein>
<evidence type="ECO:0000256" key="5">
    <source>
        <dbReference type="ARBA" id="ARBA00023212"/>
    </source>
</evidence>
<dbReference type="GO" id="GO:0016787">
    <property type="term" value="F:hydrolase activity"/>
    <property type="evidence" value="ECO:0007669"/>
    <property type="project" value="UniProtKB-KW"/>
</dbReference>
<dbReference type="Pfam" id="PF00022">
    <property type="entry name" value="Actin"/>
    <property type="match status" value="2"/>
</dbReference>
<comment type="similarity">
    <text evidence="3 6">Belongs to the actin family.</text>
</comment>
<accession>A0A068VJM6</accession>
<dbReference type="EMBL" id="HG739831">
    <property type="protein sequence ID" value="CDP19878.1"/>
    <property type="molecule type" value="Genomic_DNA"/>
</dbReference>
<keyword evidence="8" id="KW-1185">Reference proteome</keyword>
<dbReference type="Gene3D" id="3.30.420.40">
    <property type="match status" value="4"/>
</dbReference>
<evidence type="ECO:0000256" key="6">
    <source>
        <dbReference type="RuleBase" id="RU000487"/>
    </source>
</evidence>
<dbReference type="Gramene" id="CDP19878">
    <property type="protein sequence ID" value="CDP19878"/>
    <property type="gene ID" value="GSCOC_T00003691001"/>
</dbReference>
<proteinExistence type="inferred from homology"/>
<evidence type="ECO:0000313" key="7">
    <source>
        <dbReference type="EMBL" id="CDP19878.1"/>
    </source>
</evidence>
<dbReference type="Proteomes" id="UP000295252">
    <property type="component" value="Unassembled WGS sequence"/>
</dbReference>
<dbReference type="InterPro" id="IPR020902">
    <property type="entry name" value="Actin/actin-like_CS"/>
</dbReference>
<evidence type="ECO:0000256" key="1">
    <source>
        <dbReference type="ARBA" id="ARBA00003780"/>
    </source>
</evidence>
<name>A0A068VJM6_COFCA</name>
<gene>
    <name evidence="7" type="ORF">GSCOC_T00003691001</name>
</gene>
<dbReference type="PhylomeDB" id="A0A068VJM6"/>
<dbReference type="SMART" id="SM00268">
    <property type="entry name" value="ACTIN"/>
    <property type="match status" value="1"/>
</dbReference>
<dbReference type="InterPro" id="IPR043129">
    <property type="entry name" value="ATPase_NBD"/>
</dbReference>
<dbReference type="CDD" id="cd10169">
    <property type="entry name" value="ASKHA_NBD_actin-like"/>
    <property type="match status" value="1"/>
</dbReference>
<comment type="function">
    <text evidence="1">Actins are highly conserved proteins that are involved in various types of cell motility and are ubiquitously expressed in all eukaryotic cells. Essential component of cell cytoskeleton; plays an important role in cytoplasmic streaming, cell shape determination, cell division, organelle movement and extension growth.</text>
</comment>
<keyword evidence="5" id="KW-0963">Cytoplasm</keyword>
<keyword evidence="5" id="KW-0206">Cytoskeleton</keyword>
<dbReference type="PROSITE" id="PS01132">
    <property type="entry name" value="ACTINS_ACT_LIKE"/>
    <property type="match status" value="1"/>
</dbReference>
<dbReference type="InterPro" id="IPR004000">
    <property type="entry name" value="Actin"/>
</dbReference>
<dbReference type="GO" id="GO:0005856">
    <property type="term" value="C:cytoskeleton"/>
    <property type="evidence" value="ECO:0007669"/>
    <property type="project" value="UniProtKB-SubCell"/>
</dbReference>
<dbReference type="SUPFAM" id="SSF53067">
    <property type="entry name" value="Actin-like ATPase domain"/>
    <property type="match status" value="2"/>
</dbReference>
<dbReference type="InParanoid" id="A0A068VJM6"/>
<evidence type="ECO:0000256" key="3">
    <source>
        <dbReference type="ARBA" id="ARBA00006752"/>
    </source>
</evidence>
<dbReference type="PANTHER" id="PTHR11937">
    <property type="entry name" value="ACTIN"/>
    <property type="match status" value="1"/>
</dbReference>
<reference evidence="8" key="1">
    <citation type="journal article" date="2014" name="Science">
        <title>The coffee genome provides insight into the convergent evolution of caffeine biosynthesis.</title>
        <authorList>
            <person name="Denoeud F."/>
            <person name="Carretero-Paulet L."/>
            <person name="Dereeper A."/>
            <person name="Droc G."/>
            <person name="Guyot R."/>
            <person name="Pietrella M."/>
            <person name="Zheng C."/>
            <person name="Alberti A."/>
            <person name="Anthony F."/>
            <person name="Aprea G."/>
            <person name="Aury J.M."/>
            <person name="Bento P."/>
            <person name="Bernard M."/>
            <person name="Bocs S."/>
            <person name="Campa C."/>
            <person name="Cenci A."/>
            <person name="Combes M.C."/>
            <person name="Crouzillat D."/>
            <person name="Da Silva C."/>
            <person name="Daddiego L."/>
            <person name="De Bellis F."/>
            <person name="Dussert S."/>
            <person name="Garsmeur O."/>
            <person name="Gayraud T."/>
            <person name="Guignon V."/>
            <person name="Jahn K."/>
            <person name="Jamilloux V."/>
            <person name="Joet T."/>
            <person name="Labadie K."/>
            <person name="Lan T."/>
            <person name="Leclercq J."/>
            <person name="Lepelley M."/>
            <person name="Leroy T."/>
            <person name="Li L.T."/>
            <person name="Librado P."/>
            <person name="Lopez L."/>
            <person name="Munoz A."/>
            <person name="Noel B."/>
            <person name="Pallavicini A."/>
            <person name="Perrotta G."/>
            <person name="Poncet V."/>
            <person name="Pot D."/>
            <person name="Priyono X."/>
            <person name="Rigoreau M."/>
            <person name="Rouard M."/>
            <person name="Rozas J."/>
            <person name="Tranchant-Dubreuil C."/>
            <person name="VanBuren R."/>
            <person name="Zhang Q."/>
            <person name="Andrade A.C."/>
            <person name="Argout X."/>
            <person name="Bertrand B."/>
            <person name="de Kochko A."/>
            <person name="Graziosi G."/>
            <person name="Henry R.J."/>
            <person name="Jayarama X."/>
            <person name="Ming R."/>
            <person name="Nagai C."/>
            <person name="Rounsley S."/>
            <person name="Sankoff D."/>
            <person name="Giuliano G."/>
            <person name="Albert V.A."/>
            <person name="Wincker P."/>
            <person name="Lashermes P."/>
        </authorList>
    </citation>
    <scope>NUCLEOTIDE SEQUENCE [LARGE SCALE GENOMIC DNA]</scope>
    <source>
        <strain evidence="8">cv. DH200-94</strain>
    </source>
</reference>
<dbReference type="AlphaFoldDB" id="A0A068VJM6"/>
<sequence>MDDGILPLIPIVIYNGTRSTKAGFAGDDFPLASFPHLVGRTRHIIPLAEGVFLKYFLPQKMLHVDPRDHPVLLTEPPLNPKANRQKLTEIMFETFNVPAMYLANPAILSLYFSGRATGTYLSLYWIFTIISHVQIQKILSNNIALSGGSTLLHGFADRLRKELILCSSFRGLIDKEITGRVPILKNINVLALPGREYGPWIGGSKLATLDTFKRMWIREDEYDEYGPSIVQKKCL</sequence>
<evidence type="ECO:0000256" key="4">
    <source>
        <dbReference type="ARBA" id="ARBA00022801"/>
    </source>
</evidence>
<evidence type="ECO:0000256" key="2">
    <source>
        <dbReference type="ARBA" id="ARBA00004245"/>
    </source>
</evidence>